<dbReference type="EMBL" id="BHZD01000001">
    <property type="protein sequence ID" value="GCD44587.1"/>
    <property type="molecule type" value="Genomic_DNA"/>
</dbReference>
<accession>A0A401W5F3</accession>
<name>A0A401W5F3_STREY</name>
<feature type="compositionally biased region" description="Pro residues" evidence="5">
    <location>
        <begin position="202"/>
        <end position="211"/>
    </location>
</feature>
<proteinExistence type="inferred from homology"/>
<evidence type="ECO:0000256" key="4">
    <source>
        <dbReference type="ARBA" id="ARBA00022840"/>
    </source>
</evidence>
<dbReference type="InterPro" id="IPR039430">
    <property type="entry name" value="Thymidylate_kin-like_dom"/>
</dbReference>
<evidence type="ECO:0000313" key="7">
    <source>
        <dbReference type="EMBL" id="GCD44587.1"/>
    </source>
</evidence>
<keyword evidence="7" id="KW-0418">Kinase</keyword>
<dbReference type="GO" id="GO:0006227">
    <property type="term" value="P:dUDP biosynthetic process"/>
    <property type="evidence" value="ECO:0007669"/>
    <property type="project" value="TreeGrafter"/>
</dbReference>
<protein>
    <recommendedName>
        <fullName evidence="2">Thymidylate kinase</fullName>
    </recommendedName>
</protein>
<dbReference type="AlphaFoldDB" id="A0A401W5F3"/>
<dbReference type="GO" id="GO:0005524">
    <property type="term" value="F:ATP binding"/>
    <property type="evidence" value="ECO:0007669"/>
    <property type="project" value="UniProtKB-KW"/>
</dbReference>
<dbReference type="GO" id="GO:0006235">
    <property type="term" value="P:dTTP biosynthetic process"/>
    <property type="evidence" value="ECO:0007669"/>
    <property type="project" value="TreeGrafter"/>
</dbReference>
<comment type="similarity">
    <text evidence="1">Belongs to the thymidylate kinase family.</text>
</comment>
<reference evidence="7 8" key="1">
    <citation type="submission" date="2018-11" db="EMBL/GenBank/DDBJ databases">
        <title>Whole genome sequence of Streptomyces paromomycinus NBRC 15454(T).</title>
        <authorList>
            <person name="Komaki H."/>
            <person name="Tamura T."/>
        </authorList>
    </citation>
    <scope>NUCLEOTIDE SEQUENCE [LARGE SCALE GENOMIC DNA]</scope>
    <source>
        <strain evidence="7 8">NBRC 15454</strain>
    </source>
</reference>
<feature type="region of interest" description="Disordered" evidence="5">
    <location>
        <begin position="181"/>
        <end position="211"/>
    </location>
</feature>
<feature type="domain" description="Thymidylate kinase-like" evidence="6">
    <location>
        <begin position="7"/>
        <end position="138"/>
    </location>
</feature>
<dbReference type="InterPro" id="IPR027417">
    <property type="entry name" value="P-loop_NTPase"/>
</dbReference>
<evidence type="ECO:0000256" key="5">
    <source>
        <dbReference type="SAM" id="MobiDB-lite"/>
    </source>
</evidence>
<dbReference type="Pfam" id="PF02223">
    <property type="entry name" value="Thymidylate_kin"/>
    <property type="match status" value="1"/>
</dbReference>
<dbReference type="Proteomes" id="UP000286746">
    <property type="component" value="Unassembled WGS sequence"/>
</dbReference>
<keyword evidence="4" id="KW-0067">ATP-binding</keyword>
<dbReference type="CDD" id="cd01672">
    <property type="entry name" value="TMPK"/>
    <property type="match status" value="1"/>
</dbReference>
<evidence type="ECO:0000259" key="6">
    <source>
        <dbReference type="Pfam" id="PF02223"/>
    </source>
</evidence>
<dbReference type="RefSeq" id="WP_125055409.1">
    <property type="nucleotide sequence ID" value="NZ_BHZD01000001.1"/>
</dbReference>
<evidence type="ECO:0000256" key="2">
    <source>
        <dbReference type="ARBA" id="ARBA00017144"/>
    </source>
</evidence>
<evidence type="ECO:0000313" key="8">
    <source>
        <dbReference type="Proteomes" id="UP000286746"/>
    </source>
</evidence>
<keyword evidence="8" id="KW-1185">Reference proteome</keyword>
<organism evidence="7 8">
    <name type="scientific">Streptomyces paromomycinus</name>
    <name type="common">Streptomyces rimosus subsp. paromomycinus</name>
    <dbReference type="NCBI Taxonomy" id="92743"/>
    <lineage>
        <taxon>Bacteria</taxon>
        <taxon>Bacillati</taxon>
        <taxon>Actinomycetota</taxon>
        <taxon>Actinomycetes</taxon>
        <taxon>Kitasatosporales</taxon>
        <taxon>Streptomycetaceae</taxon>
        <taxon>Streptomyces</taxon>
    </lineage>
</organism>
<gene>
    <name evidence="7" type="primary">tmk_2</name>
    <name evidence="7" type="ORF">GKJPGBOP_04287</name>
</gene>
<sequence>MHRADAALTEHLRRRCATVHTTTEPSHSALGRFTRAHADRIRGRALACLVAADRYHHLHTEIQPHLAAGDIVVCDRYLASTLVLQRLDDVPEPFLLALNTDIRLPDLAVLLTAPPEVIATRLARRGAHHRFEEDSDTPGREIALYRDAARTLERLSVQVLILDTSTLTPTETAARIAATMASRDTSVGRHNGPDEHTVTPCPQQPPSSTPT</sequence>
<dbReference type="PANTHER" id="PTHR10344">
    <property type="entry name" value="THYMIDYLATE KINASE"/>
    <property type="match status" value="1"/>
</dbReference>
<dbReference type="GO" id="GO:0006233">
    <property type="term" value="P:dTDP biosynthetic process"/>
    <property type="evidence" value="ECO:0007669"/>
    <property type="project" value="TreeGrafter"/>
</dbReference>
<dbReference type="Gene3D" id="3.40.50.300">
    <property type="entry name" value="P-loop containing nucleotide triphosphate hydrolases"/>
    <property type="match status" value="1"/>
</dbReference>
<keyword evidence="3" id="KW-0547">Nucleotide-binding</keyword>
<dbReference type="GO" id="GO:0004798">
    <property type="term" value="F:dTMP kinase activity"/>
    <property type="evidence" value="ECO:0007669"/>
    <property type="project" value="TreeGrafter"/>
</dbReference>
<evidence type="ECO:0000256" key="1">
    <source>
        <dbReference type="ARBA" id="ARBA00009776"/>
    </source>
</evidence>
<dbReference type="PANTHER" id="PTHR10344:SF4">
    <property type="entry name" value="UMP-CMP KINASE 2, MITOCHONDRIAL"/>
    <property type="match status" value="1"/>
</dbReference>
<evidence type="ECO:0000256" key="3">
    <source>
        <dbReference type="ARBA" id="ARBA00022741"/>
    </source>
</evidence>
<comment type="caution">
    <text evidence="7">The sequence shown here is derived from an EMBL/GenBank/DDBJ whole genome shotgun (WGS) entry which is preliminary data.</text>
</comment>
<keyword evidence="7" id="KW-0808">Transferase</keyword>
<dbReference type="GO" id="GO:0005737">
    <property type="term" value="C:cytoplasm"/>
    <property type="evidence" value="ECO:0007669"/>
    <property type="project" value="TreeGrafter"/>
</dbReference>
<dbReference type="SUPFAM" id="SSF52540">
    <property type="entry name" value="P-loop containing nucleoside triphosphate hydrolases"/>
    <property type="match status" value="1"/>
</dbReference>